<dbReference type="EMBL" id="KV417319">
    <property type="protein sequence ID" value="KZO91711.1"/>
    <property type="molecule type" value="Genomic_DNA"/>
</dbReference>
<reference evidence="5 6" key="1">
    <citation type="journal article" date="2016" name="Mol. Biol. Evol.">
        <title>Comparative Genomics of Early-Diverging Mushroom-Forming Fungi Provides Insights into the Origins of Lignocellulose Decay Capabilities.</title>
        <authorList>
            <person name="Nagy L.G."/>
            <person name="Riley R."/>
            <person name="Tritt A."/>
            <person name="Adam C."/>
            <person name="Daum C."/>
            <person name="Floudas D."/>
            <person name="Sun H."/>
            <person name="Yadav J.S."/>
            <person name="Pangilinan J."/>
            <person name="Larsson K.H."/>
            <person name="Matsuura K."/>
            <person name="Barry K."/>
            <person name="Labutti K."/>
            <person name="Kuo R."/>
            <person name="Ohm R.A."/>
            <person name="Bhattacharya S.S."/>
            <person name="Shirouzu T."/>
            <person name="Yoshinaga Y."/>
            <person name="Martin F.M."/>
            <person name="Grigoriev I.V."/>
            <person name="Hibbett D.S."/>
        </authorList>
    </citation>
    <scope>NUCLEOTIDE SEQUENCE [LARGE SCALE GENOMIC DNA]</scope>
    <source>
        <strain evidence="5 6">TUFC12733</strain>
    </source>
</reference>
<dbReference type="STRING" id="1330018.A0A167HJM4"/>
<feature type="region of interest" description="Disordered" evidence="4">
    <location>
        <begin position="1"/>
        <end position="91"/>
    </location>
</feature>
<dbReference type="OrthoDB" id="2501249at2759"/>
<evidence type="ECO:0000313" key="5">
    <source>
        <dbReference type="EMBL" id="KZO91711.1"/>
    </source>
</evidence>
<evidence type="ECO:0000256" key="1">
    <source>
        <dbReference type="ARBA" id="ARBA00006640"/>
    </source>
</evidence>
<sequence length="227" mass="25788">MAHLLRQRVASSSRGFTHRISTSPTHHPTTSHRAFSTTRRARTDDDALSFPTSSTSQAHTVRPTSGRSGLSWSQPGLSNPFGPSARAPGSISFPASVPPEARDHLWNSVFEILDQGKQRRNVVKDPPETRWEKRSQTFLSFRGLDEVDSRFSGRSVEVEEGQVLKAYYQLSKIVSTNGIRTMWHRDQRFTPPSVMRATLKSVRHRRRYAEALKRKVQIVQKIRSIAR</sequence>
<keyword evidence="6" id="KW-1185">Reference proteome</keyword>
<evidence type="ECO:0000256" key="3">
    <source>
        <dbReference type="ARBA" id="ARBA00023274"/>
    </source>
</evidence>
<dbReference type="InterPro" id="IPR001911">
    <property type="entry name" value="Ribosomal_bS21"/>
</dbReference>
<feature type="compositionally biased region" description="Polar residues" evidence="4">
    <location>
        <begin position="50"/>
        <end position="77"/>
    </location>
</feature>
<evidence type="ECO:0000256" key="4">
    <source>
        <dbReference type="SAM" id="MobiDB-lite"/>
    </source>
</evidence>
<gene>
    <name evidence="5" type="ORF">CALVIDRAFT_568022</name>
</gene>
<evidence type="ECO:0000256" key="2">
    <source>
        <dbReference type="ARBA" id="ARBA00022980"/>
    </source>
</evidence>
<dbReference type="GO" id="GO:0005840">
    <property type="term" value="C:ribosome"/>
    <property type="evidence" value="ECO:0007669"/>
    <property type="project" value="UniProtKB-KW"/>
</dbReference>
<dbReference type="GO" id="GO:0006412">
    <property type="term" value="P:translation"/>
    <property type="evidence" value="ECO:0007669"/>
    <property type="project" value="InterPro"/>
</dbReference>
<organism evidence="5 6">
    <name type="scientific">Calocera viscosa (strain TUFC12733)</name>
    <dbReference type="NCBI Taxonomy" id="1330018"/>
    <lineage>
        <taxon>Eukaryota</taxon>
        <taxon>Fungi</taxon>
        <taxon>Dikarya</taxon>
        <taxon>Basidiomycota</taxon>
        <taxon>Agaricomycotina</taxon>
        <taxon>Dacrymycetes</taxon>
        <taxon>Dacrymycetales</taxon>
        <taxon>Dacrymycetaceae</taxon>
        <taxon>Calocera</taxon>
    </lineage>
</organism>
<evidence type="ECO:0000313" key="6">
    <source>
        <dbReference type="Proteomes" id="UP000076738"/>
    </source>
</evidence>
<keyword evidence="3" id="KW-0687">Ribonucleoprotein</keyword>
<comment type="similarity">
    <text evidence="1">Belongs to the bacterial ribosomal protein bS21 family.</text>
</comment>
<feature type="compositionally biased region" description="Low complexity" evidence="4">
    <location>
        <begin position="21"/>
        <end position="32"/>
    </location>
</feature>
<dbReference type="Pfam" id="PF01165">
    <property type="entry name" value="Ribosomal_S21"/>
    <property type="match status" value="1"/>
</dbReference>
<dbReference type="GO" id="GO:0003735">
    <property type="term" value="F:structural constituent of ribosome"/>
    <property type="evidence" value="ECO:0007669"/>
    <property type="project" value="InterPro"/>
</dbReference>
<evidence type="ECO:0008006" key="7">
    <source>
        <dbReference type="Google" id="ProtNLM"/>
    </source>
</evidence>
<proteinExistence type="inferred from homology"/>
<protein>
    <recommendedName>
        <fullName evidence="7">Ribosomal protein S21</fullName>
    </recommendedName>
</protein>
<dbReference type="AlphaFoldDB" id="A0A167HJM4"/>
<dbReference type="GO" id="GO:1990904">
    <property type="term" value="C:ribonucleoprotein complex"/>
    <property type="evidence" value="ECO:0007669"/>
    <property type="project" value="UniProtKB-KW"/>
</dbReference>
<dbReference type="Proteomes" id="UP000076738">
    <property type="component" value="Unassembled WGS sequence"/>
</dbReference>
<keyword evidence="2" id="KW-0689">Ribosomal protein</keyword>
<name>A0A167HJM4_CALVF</name>
<accession>A0A167HJM4</accession>